<keyword evidence="2" id="KW-1185">Reference proteome</keyword>
<gene>
    <name evidence="1" type="ORF">SAMN05421737_11523</name>
</gene>
<protein>
    <submittedName>
        <fullName evidence="1">Uncharacterized protein</fullName>
    </submittedName>
</protein>
<name>A0A1G6P634_9BACI</name>
<sequence length="52" mass="6353">MNLARLNTTQYQTHTEIANRRLSRHILTYSHWYDDDTIQKAKENLRKKHDAR</sequence>
<dbReference type="EMBL" id="FMYM01000015">
    <property type="protein sequence ID" value="SDC75549.1"/>
    <property type="molecule type" value="Genomic_DNA"/>
</dbReference>
<organism evidence="1 2">
    <name type="scientific">Shouchella lonarensis</name>
    <dbReference type="NCBI Taxonomy" id="1464122"/>
    <lineage>
        <taxon>Bacteria</taxon>
        <taxon>Bacillati</taxon>
        <taxon>Bacillota</taxon>
        <taxon>Bacilli</taxon>
        <taxon>Bacillales</taxon>
        <taxon>Bacillaceae</taxon>
        <taxon>Shouchella</taxon>
    </lineage>
</organism>
<dbReference type="Proteomes" id="UP000242662">
    <property type="component" value="Unassembled WGS sequence"/>
</dbReference>
<dbReference type="RefSeq" id="WP_176763923.1">
    <property type="nucleotide sequence ID" value="NZ_FMYM01000015.1"/>
</dbReference>
<proteinExistence type="predicted"/>
<dbReference type="STRING" id="1464122.SAMN05421737_11523"/>
<evidence type="ECO:0000313" key="2">
    <source>
        <dbReference type="Proteomes" id="UP000242662"/>
    </source>
</evidence>
<reference evidence="2" key="1">
    <citation type="submission" date="2016-09" db="EMBL/GenBank/DDBJ databases">
        <authorList>
            <person name="Varghese N."/>
            <person name="Submissions S."/>
        </authorList>
    </citation>
    <scope>NUCLEOTIDE SEQUENCE [LARGE SCALE GENOMIC DNA]</scope>
    <source>
        <strain evidence="2">25nlg</strain>
    </source>
</reference>
<accession>A0A1G6P634</accession>
<dbReference type="AlphaFoldDB" id="A0A1G6P634"/>
<evidence type="ECO:0000313" key="1">
    <source>
        <dbReference type="EMBL" id="SDC75549.1"/>
    </source>
</evidence>